<proteinExistence type="predicted"/>
<evidence type="ECO:0000313" key="2">
    <source>
        <dbReference type="Proteomes" id="UP000188268"/>
    </source>
</evidence>
<protein>
    <submittedName>
        <fullName evidence="1">Uncharacterized protein</fullName>
    </submittedName>
</protein>
<sequence>MSDEICDGNGDNVFVHELMKLAGFIKNT</sequence>
<dbReference type="Proteomes" id="UP000188268">
    <property type="component" value="Unassembled WGS sequence"/>
</dbReference>
<keyword evidence="2" id="KW-1185">Reference proteome</keyword>
<comment type="caution">
    <text evidence="1">The sequence shown here is derived from an EMBL/GenBank/DDBJ whole genome shotgun (WGS) entry which is preliminary data.</text>
</comment>
<gene>
    <name evidence="1" type="ORF">CCACVL1_02131</name>
</gene>
<reference evidence="1 2" key="1">
    <citation type="submission" date="2013-09" db="EMBL/GenBank/DDBJ databases">
        <title>Corchorus capsularis genome sequencing.</title>
        <authorList>
            <person name="Alam M."/>
            <person name="Haque M.S."/>
            <person name="Islam M.S."/>
            <person name="Emdad E.M."/>
            <person name="Islam M.M."/>
            <person name="Ahmed B."/>
            <person name="Halim A."/>
            <person name="Hossen Q.M.M."/>
            <person name="Hossain M.Z."/>
            <person name="Ahmed R."/>
            <person name="Khan M.M."/>
            <person name="Islam R."/>
            <person name="Rashid M.M."/>
            <person name="Khan S.A."/>
            <person name="Rahman M.S."/>
            <person name="Alam M."/>
        </authorList>
    </citation>
    <scope>NUCLEOTIDE SEQUENCE [LARGE SCALE GENOMIC DNA]</scope>
    <source>
        <strain evidence="2">cv. CVL-1</strain>
        <tissue evidence="1">Whole seedling</tissue>
    </source>
</reference>
<dbReference type="AlphaFoldDB" id="A0A1R3KCK3"/>
<dbReference type="Gramene" id="OMP04820">
    <property type="protein sequence ID" value="OMP04820"/>
    <property type="gene ID" value="CCACVL1_02131"/>
</dbReference>
<evidence type="ECO:0000313" key="1">
    <source>
        <dbReference type="EMBL" id="OMP04820.1"/>
    </source>
</evidence>
<dbReference type="EMBL" id="AWWV01005608">
    <property type="protein sequence ID" value="OMP04820.1"/>
    <property type="molecule type" value="Genomic_DNA"/>
</dbReference>
<accession>A0A1R3KCK3</accession>
<organism evidence="1 2">
    <name type="scientific">Corchorus capsularis</name>
    <name type="common">Jute</name>
    <dbReference type="NCBI Taxonomy" id="210143"/>
    <lineage>
        <taxon>Eukaryota</taxon>
        <taxon>Viridiplantae</taxon>
        <taxon>Streptophyta</taxon>
        <taxon>Embryophyta</taxon>
        <taxon>Tracheophyta</taxon>
        <taxon>Spermatophyta</taxon>
        <taxon>Magnoliopsida</taxon>
        <taxon>eudicotyledons</taxon>
        <taxon>Gunneridae</taxon>
        <taxon>Pentapetalae</taxon>
        <taxon>rosids</taxon>
        <taxon>malvids</taxon>
        <taxon>Malvales</taxon>
        <taxon>Malvaceae</taxon>
        <taxon>Grewioideae</taxon>
        <taxon>Apeibeae</taxon>
        <taxon>Corchorus</taxon>
    </lineage>
</organism>
<name>A0A1R3KCK3_COCAP</name>